<organism evidence="1 2">
    <name type="scientific">Taxus chinensis</name>
    <name type="common">Chinese yew</name>
    <name type="synonym">Taxus wallichiana var. chinensis</name>
    <dbReference type="NCBI Taxonomy" id="29808"/>
    <lineage>
        <taxon>Eukaryota</taxon>
        <taxon>Viridiplantae</taxon>
        <taxon>Streptophyta</taxon>
        <taxon>Embryophyta</taxon>
        <taxon>Tracheophyta</taxon>
        <taxon>Spermatophyta</taxon>
        <taxon>Pinopsida</taxon>
        <taxon>Pinidae</taxon>
        <taxon>Conifers II</taxon>
        <taxon>Cupressales</taxon>
        <taxon>Taxaceae</taxon>
        <taxon>Taxus</taxon>
    </lineage>
</organism>
<dbReference type="Proteomes" id="UP000824469">
    <property type="component" value="Unassembled WGS sequence"/>
</dbReference>
<evidence type="ECO:0000313" key="1">
    <source>
        <dbReference type="EMBL" id="KAH9325416.1"/>
    </source>
</evidence>
<reference evidence="1 2" key="1">
    <citation type="journal article" date="2021" name="Nat. Plants">
        <title>The Taxus genome provides insights into paclitaxel biosynthesis.</title>
        <authorList>
            <person name="Xiong X."/>
            <person name="Gou J."/>
            <person name="Liao Q."/>
            <person name="Li Y."/>
            <person name="Zhou Q."/>
            <person name="Bi G."/>
            <person name="Li C."/>
            <person name="Du R."/>
            <person name="Wang X."/>
            <person name="Sun T."/>
            <person name="Guo L."/>
            <person name="Liang H."/>
            <person name="Lu P."/>
            <person name="Wu Y."/>
            <person name="Zhang Z."/>
            <person name="Ro D.K."/>
            <person name="Shang Y."/>
            <person name="Huang S."/>
            <person name="Yan J."/>
        </authorList>
    </citation>
    <scope>NUCLEOTIDE SEQUENCE [LARGE SCALE GENOMIC DNA]</scope>
    <source>
        <strain evidence="1">Ta-2019</strain>
    </source>
</reference>
<evidence type="ECO:0000313" key="2">
    <source>
        <dbReference type="Proteomes" id="UP000824469"/>
    </source>
</evidence>
<feature type="non-terminal residue" evidence="1">
    <location>
        <position position="147"/>
    </location>
</feature>
<proteinExistence type="predicted"/>
<dbReference type="PANTHER" id="PTHR14052">
    <property type="entry name" value="ORIGIN RECOGNITION COMPLEX SUBUNIT 2"/>
    <property type="match status" value="1"/>
</dbReference>
<dbReference type="EMBL" id="JAHRHJ020000002">
    <property type="protein sequence ID" value="KAH9325416.1"/>
    <property type="molecule type" value="Genomic_DNA"/>
</dbReference>
<sequence>EMMCIAGKGFIDDLVDYLMLAMSSVGLKDSLGTFRGYFRPLLIAACVYQFTHRGILLPSLGRHLSHLESAVVWDKQMARAQFNWWWYHTPTYAPYNVEGTFLPLILASTGAVQNARTAAIVLQSLTPNAQSVFKILAEYQLAHPEEQ</sequence>
<dbReference type="GO" id="GO:0005664">
    <property type="term" value="C:nuclear origin of replication recognition complex"/>
    <property type="evidence" value="ECO:0007669"/>
    <property type="project" value="UniProtKB-UniRule"/>
</dbReference>
<feature type="non-terminal residue" evidence="1">
    <location>
        <position position="1"/>
    </location>
</feature>
<dbReference type="GO" id="GO:0006260">
    <property type="term" value="P:DNA replication"/>
    <property type="evidence" value="ECO:0007669"/>
    <property type="project" value="UniProtKB-UniRule"/>
</dbReference>
<accession>A0AA38LIU1</accession>
<dbReference type="PANTHER" id="PTHR14052:SF0">
    <property type="entry name" value="ORIGIN RECOGNITION COMPLEX SUBUNIT 2"/>
    <property type="match status" value="1"/>
</dbReference>
<comment type="caution">
    <text evidence="1">The sequence shown here is derived from an EMBL/GenBank/DDBJ whole genome shotgun (WGS) entry which is preliminary data.</text>
</comment>
<keyword evidence="2" id="KW-1185">Reference proteome</keyword>
<gene>
    <name evidence="1" type="ORF">KI387_005594</name>
</gene>
<dbReference type="GO" id="GO:0003688">
    <property type="term" value="F:DNA replication origin binding"/>
    <property type="evidence" value="ECO:0007669"/>
    <property type="project" value="UniProtKB-UniRule"/>
</dbReference>
<protein>
    <submittedName>
        <fullName evidence="1">Uncharacterized protein</fullName>
    </submittedName>
</protein>
<name>A0AA38LIU1_TAXCH</name>
<dbReference type="InterPro" id="IPR007220">
    <property type="entry name" value="ORC2"/>
</dbReference>
<dbReference type="AlphaFoldDB" id="A0AA38LIU1"/>